<organism evidence="3 4">
    <name type="scientific">Schizopora paradoxa</name>
    <dbReference type="NCBI Taxonomy" id="27342"/>
    <lineage>
        <taxon>Eukaryota</taxon>
        <taxon>Fungi</taxon>
        <taxon>Dikarya</taxon>
        <taxon>Basidiomycota</taxon>
        <taxon>Agaricomycotina</taxon>
        <taxon>Agaricomycetes</taxon>
        <taxon>Hymenochaetales</taxon>
        <taxon>Schizoporaceae</taxon>
        <taxon>Schizopora</taxon>
    </lineage>
</organism>
<evidence type="ECO:0000313" key="3">
    <source>
        <dbReference type="EMBL" id="KLO18291.1"/>
    </source>
</evidence>
<dbReference type="AlphaFoldDB" id="A0A0H2SMG0"/>
<dbReference type="EMBL" id="KQ085896">
    <property type="protein sequence ID" value="KLO18291.1"/>
    <property type="molecule type" value="Genomic_DNA"/>
</dbReference>
<name>A0A0H2SMG0_9AGAM</name>
<keyword evidence="2" id="KW-1133">Transmembrane helix</keyword>
<dbReference type="InParanoid" id="A0A0H2SMG0"/>
<accession>A0A0H2SMG0</accession>
<proteinExistence type="predicted"/>
<protein>
    <submittedName>
        <fullName evidence="3">Uncharacterized protein</fullName>
    </submittedName>
</protein>
<evidence type="ECO:0000256" key="1">
    <source>
        <dbReference type="SAM" id="MobiDB-lite"/>
    </source>
</evidence>
<evidence type="ECO:0000313" key="4">
    <source>
        <dbReference type="Proteomes" id="UP000053477"/>
    </source>
</evidence>
<feature type="region of interest" description="Disordered" evidence="1">
    <location>
        <begin position="148"/>
        <end position="189"/>
    </location>
</feature>
<dbReference type="Proteomes" id="UP000053477">
    <property type="component" value="Unassembled WGS sequence"/>
</dbReference>
<reference evidence="3 4" key="1">
    <citation type="submission" date="2015-04" db="EMBL/GenBank/DDBJ databases">
        <title>Complete genome sequence of Schizopora paradoxa KUC8140, a cosmopolitan wood degrader in East Asia.</title>
        <authorList>
            <consortium name="DOE Joint Genome Institute"/>
            <person name="Min B."/>
            <person name="Park H."/>
            <person name="Jang Y."/>
            <person name="Kim J.-J."/>
            <person name="Kim K.H."/>
            <person name="Pangilinan J."/>
            <person name="Lipzen A."/>
            <person name="Riley R."/>
            <person name="Grigoriev I.V."/>
            <person name="Spatafora J.W."/>
            <person name="Choi I.-G."/>
        </authorList>
    </citation>
    <scope>NUCLEOTIDE SEQUENCE [LARGE SCALE GENOMIC DNA]</scope>
    <source>
        <strain evidence="3 4">KUC8140</strain>
    </source>
</reference>
<keyword evidence="2" id="KW-0812">Transmembrane</keyword>
<keyword evidence="4" id="KW-1185">Reference proteome</keyword>
<sequence>MTSSLMLNSAIQPLLLRSPNSAHLHPLILTPEMVLTASPTTDSSHHRRCQLSTRASLVVRPRAPSRIATSTLTARATMTMRWMQMATTSTTKTRTTGLLHAAGSALVESAGTATSPTPLLPVARACAVSGAKPAAPAGALSIPRLAGARTRNATSARAPGAHPPSRASQTWNATSLPSTARRTPISTDARSARSNFLERMRCYATRTIAARNVRRKRRSRSGSDFGLVFSFARCLFSLLIASYLLGIPTGFAVCHYTCLVVHGLSRCRRVPSFRVHVLLLPLFVSLTSYPKVTRSFMTSHIHFRLSQRNLWSRRCHDQLMISQTHSLTMDTLY</sequence>
<evidence type="ECO:0000256" key="2">
    <source>
        <dbReference type="SAM" id="Phobius"/>
    </source>
</evidence>
<feature type="compositionally biased region" description="Polar residues" evidence="1">
    <location>
        <begin position="166"/>
        <end position="189"/>
    </location>
</feature>
<keyword evidence="2" id="KW-0472">Membrane</keyword>
<gene>
    <name evidence="3" type="ORF">SCHPADRAFT_129322</name>
</gene>
<feature type="transmembrane region" description="Helical" evidence="2">
    <location>
        <begin position="225"/>
        <end position="253"/>
    </location>
</feature>